<keyword evidence="7" id="KW-1185">Reference proteome</keyword>
<proteinExistence type="predicted"/>
<dbReference type="InterPro" id="IPR029034">
    <property type="entry name" value="Cystine-knot_cytokine"/>
</dbReference>
<dbReference type="GO" id="GO:0045087">
    <property type="term" value="P:innate immune response"/>
    <property type="evidence" value="ECO:0007669"/>
    <property type="project" value="TreeGrafter"/>
</dbReference>
<dbReference type="FunCoup" id="E2C2U3">
    <property type="interactions" value="59"/>
</dbReference>
<dbReference type="GO" id="GO:0021556">
    <property type="term" value="P:central nervous system formation"/>
    <property type="evidence" value="ECO:0007669"/>
    <property type="project" value="TreeGrafter"/>
</dbReference>
<dbReference type="Proteomes" id="UP000008237">
    <property type="component" value="Unassembled WGS sequence"/>
</dbReference>
<dbReference type="GO" id="GO:0005615">
    <property type="term" value="C:extracellular space"/>
    <property type="evidence" value="ECO:0007669"/>
    <property type="project" value="UniProtKB-ARBA"/>
</dbReference>
<accession>E2C2U3</accession>
<dbReference type="Gene3D" id="2.10.90.10">
    <property type="entry name" value="Cystine-knot cytokines"/>
    <property type="match status" value="1"/>
</dbReference>
<dbReference type="InterPro" id="IPR052444">
    <property type="entry name" value="Spz/Toll_ligand-like"/>
</dbReference>
<evidence type="ECO:0000256" key="4">
    <source>
        <dbReference type="SAM" id="MobiDB-lite"/>
    </source>
</evidence>
<feature type="region of interest" description="Disordered" evidence="4">
    <location>
        <begin position="1"/>
        <end position="32"/>
    </location>
</feature>
<organism evidence="7">
    <name type="scientific">Harpegnathos saltator</name>
    <name type="common">Jerdon's jumping ant</name>
    <dbReference type="NCBI Taxonomy" id="610380"/>
    <lineage>
        <taxon>Eukaryota</taxon>
        <taxon>Metazoa</taxon>
        <taxon>Ecdysozoa</taxon>
        <taxon>Arthropoda</taxon>
        <taxon>Hexapoda</taxon>
        <taxon>Insecta</taxon>
        <taxon>Pterygota</taxon>
        <taxon>Neoptera</taxon>
        <taxon>Endopterygota</taxon>
        <taxon>Hymenoptera</taxon>
        <taxon>Apocrita</taxon>
        <taxon>Aculeata</taxon>
        <taxon>Formicoidea</taxon>
        <taxon>Formicidae</taxon>
        <taxon>Ponerinae</taxon>
        <taxon>Ponerini</taxon>
        <taxon>Harpegnathos</taxon>
    </lineage>
</organism>
<keyword evidence="2" id="KW-1015">Disulfide bond</keyword>
<dbReference type="GO" id="GO:0005121">
    <property type="term" value="F:Toll binding"/>
    <property type="evidence" value="ECO:0007669"/>
    <property type="project" value="TreeGrafter"/>
</dbReference>
<dbReference type="GO" id="GO:0008083">
    <property type="term" value="F:growth factor activity"/>
    <property type="evidence" value="ECO:0007669"/>
    <property type="project" value="TreeGrafter"/>
</dbReference>
<evidence type="ECO:0000256" key="1">
    <source>
        <dbReference type="ARBA" id="ARBA00022729"/>
    </source>
</evidence>
<dbReference type="OrthoDB" id="6359065at2759"/>
<gene>
    <name evidence="6" type="ORF">EAI_15009</name>
</gene>
<dbReference type="InParanoid" id="E2C2U3"/>
<evidence type="ECO:0000313" key="7">
    <source>
        <dbReference type="Proteomes" id="UP000008237"/>
    </source>
</evidence>
<evidence type="ECO:0000256" key="3">
    <source>
        <dbReference type="ARBA" id="ARBA00023180"/>
    </source>
</evidence>
<name>E2C2U3_HARSA</name>
<evidence type="ECO:0000259" key="5">
    <source>
        <dbReference type="Pfam" id="PF16077"/>
    </source>
</evidence>
<dbReference type="STRING" id="610380.E2C2U3"/>
<evidence type="ECO:0000256" key="2">
    <source>
        <dbReference type="ARBA" id="ARBA00023157"/>
    </source>
</evidence>
<reference evidence="6 7" key="1">
    <citation type="journal article" date="2010" name="Science">
        <title>Genomic comparison of the ants Camponotus floridanus and Harpegnathos saltator.</title>
        <authorList>
            <person name="Bonasio R."/>
            <person name="Zhang G."/>
            <person name="Ye C."/>
            <person name="Mutti N.S."/>
            <person name="Fang X."/>
            <person name="Qin N."/>
            <person name="Donahue G."/>
            <person name="Yang P."/>
            <person name="Li Q."/>
            <person name="Li C."/>
            <person name="Zhang P."/>
            <person name="Huang Z."/>
            <person name="Berger S.L."/>
            <person name="Reinberg D."/>
            <person name="Wang J."/>
            <person name="Liebig J."/>
        </authorList>
    </citation>
    <scope>NUCLEOTIDE SEQUENCE [LARGE SCALE GENOMIC DNA]</scope>
    <source>
        <strain evidence="6 7">R22 G/1</strain>
    </source>
</reference>
<feature type="compositionally biased region" description="Basic and acidic residues" evidence="4">
    <location>
        <begin position="22"/>
        <end position="32"/>
    </location>
</feature>
<dbReference type="PANTHER" id="PTHR23199">
    <property type="entry name" value="NEUROTROPHIN 1-RELATED"/>
    <property type="match status" value="1"/>
</dbReference>
<keyword evidence="1" id="KW-0732">Signal</keyword>
<dbReference type="PANTHER" id="PTHR23199:SF12">
    <property type="entry name" value="NEUROTROPHIN 1-RELATED"/>
    <property type="match status" value="1"/>
</dbReference>
<dbReference type="Pfam" id="PF16077">
    <property type="entry name" value="Spaetzle"/>
    <property type="match status" value="1"/>
</dbReference>
<dbReference type="OMA" id="XHEPAPY"/>
<dbReference type="AlphaFoldDB" id="E2C2U3"/>
<sequence length="223" mass="25088">MTDRTSDRFLTSPRPEQTSSRESWESQERSTVRHQVDTRLNTMDSLDGKIVFPSDDGVPTSKGNIAKPPACHGSTFCENVRQYPKDLVDMAIQHNSSLKLLTSIDVADIEQRIHSPDEVSLCVSNEKVVFPQSAENTRNEWLFVVNQDNFKQGVRVELCSGEDQKCSVFDGLVDHYQTMCKQKYISRELVALGANGKVVTDTFRFPASCCCHIKYTGTSKSTR</sequence>
<protein>
    <submittedName>
        <fullName evidence="6">Protein spaetzle</fullName>
    </submittedName>
</protein>
<keyword evidence="3" id="KW-0325">Glycoprotein</keyword>
<dbReference type="FunFam" id="2.10.90.10:FF:000056">
    <property type="entry name" value="Protein spaetzle"/>
    <property type="match status" value="1"/>
</dbReference>
<feature type="domain" description="Spaetzle" evidence="5">
    <location>
        <begin position="120"/>
        <end position="213"/>
    </location>
</feature>
<dbReference type="EMBL" id="GL452203">
    <property type="protein sequence ID" value="EFN77778.1"/>
    <property type="molecule type" value="Genomic_DNA"/>
</dbReference>
<dbReference type="SUPFAM" id="SSF57501">
    <property type="entry name" value="Cystine-knot cytokines"/>
    <property type="match status" value="1"/>
</dbReference>
<evidence type="ECO:0000313" key="6">
    <source>
        <dbReference type="EMBL" id="EFN77778.1"/>
    </source>
</evidence>
<dbReference type="InterPro" id="IPR032104">
    <property type="entry name" value="Spaetzle"/>
</dbReference>